<evidence type="ECO:0000313" key="12">
    <source>
        <dbReference type="EMBL" id="CDI40443.1"/>
    </source>
</evidence>
<comment type="catalytic activity">
    <reaction evidence="8 10">
        <text>dITP + H2O = dIMP + diphosphate + H(+)</text>
        <dbReference type="Rhea" id="RHEA:28342"/>
        <dbReference type="ChEBI" id="CHEBI:15377"/>
        <dbReference type="ChEBI" id="CHEBI:15378"/>
        <dbReference type="ChEBI" id="CHEBI:33019"/>
        <dbReference type="ChEBI" id="CHEBI:61194"/>
        <dbReference type="ChEBI" id="CHEBI:61382"/>
        <dbReference type="EC" id="3.6.1.66"/>
    </reaction>
</comment>
<dbReference type="Proteomes" id="UP000010802">
    <property type="component" value="Chromosome"/>
</dbReference>
<dbReference type="InterPro" id="IPR002637">
    <property type="entry name" value="RdgB/HAM1"/>
</dbReference>
<dbReference type="KEGG" id="tep:TepRe1_0602"/>
<dbReference type="GO" id="GO:0005829">
    <property type="term" value="C:cytosol"/>
    <property type="evidence" value="ECO:0007669"/>
    <property type="project" value="TreeGrafter"/>
</dbReference>
<feature type="binding site" evidence="10">
    <location>
        <position position="69"/>
    </location>
    <ligand>
        <name>Mg(2+)</name>
        <dbReference type="ChEBI" id="CHEBI:18420"/>
    </ligand>
</feature>
<evidence type="ECO:0000256" key="3">
    <source>
        <dbReference type="ARBA" id="ARBA00022723"/>
    </source>
</evidence>
<dbReference type="PANTHER" id="PTHR11067">
    <property type="entry name" value="INOSINE TRIPHOSPHATE PYROPHOSPHATASE/HAM1 PROTEIN"/>
    <property type="match status" value="1"/>
</dbReference>
<keyword evidence="7 10" id="KW-0546">Nucleotide metabolism</keyword>
<dbReference type="PANTHER" id="PTHR11067:SF9">
    <property type="entry name" value="INOSINE TRIPHOSPHATE PYROPHOSPHATASE"/>
    <property type="match status" value="1"/>
</dbReference>
<dbReference type="Gene3D" id="3.90.950.10">
    <property type="match status" value="1"/>
</dbReference>
<dbReference type="GO" id="GO:0009146">
    <property type="term" value="P:purine nucleoside triphosphate catabolic process"/>
    <property type="evidence" value="ECO:0007669"/>
    <property type="project" value="UniProtKB-UniRule"/>
</dbReference>
<dbReference type="SUPFAM" id="SSF52972">
    <property type="entry name" value="ITPase-like"/>
    <property type="match status" value="1"/>
</dbReference>
<feature type="active site" description="Proton acceptor" evidence="10">
    <location>
        <position position="69"/>
    </location>
</feature>
<keyword evidence="5 10" id="KW-0378">Hydrolase</keyword>
<evidence type="ECO:0000256" key="10">
    <source>
        <dbReference type="HAMAP-Rule" id="MF_01405"/>
    </source>
</evidence>
<evidence type="ECO:0000313" key="13">
    <source>
        <dbReference type="Proteomes" id="UP000010802"/>
    </source>
</evidence>
<dbReference type="STRING" id="1209989.TepRe1_0602"/>
<reference evidence="13" key="1">
    <citation type="journal article" date="2013" name="Genome Announc.">
        <title>First genome sequence of a syntrophic acetate-oxidizing bacterium, Tepidanaerobacter acetatoxydans strain Re1.</title>
        <authorList>
            <person name="Manzoor S."/>
            <person name="Bongcam-Rudloff E."/>
            <person name="Schnurer A."/>
            <person name="Muller B."/>
        </authorList>
    </citation>
    <scope>NUCLEOTIDE SEQUENCE [LARGE SCALE GENOMIC DNA]</scope>
    <source>
        <strain evidence="13">Re1</strain>
    </source>
</reference>
<dbReference type="HAMAP" id="MF_01405">
    <property type="entry name" value="Non_canon_purine_NTPase"/>
    <property type="match status" value="1"/>
</dbReference>
<dbReference type="InterPro" id="IPR029001">
    <property type="entry name" value="ITPase-like_fam"/>
</dbReference>
<comment type="catalytic activity">
    <reaction evidence="10">
        <text>ITP + H2O = IMP + diphosphate + H(+)</text>
        <dbReference type="Rhea" id="RHEA:29399"/>
        <dbReference type="ChEBI" id="CHEBI:15377"/>
        <dbReference type="ChEBI" id="CHEBI:15378"/>
        <dbReference type="ChEBI" id="CHEBI:33019"/>
        <dbReference type="ChEBI" id="CHEBI:58053"/>
        <dbReference type="ChEBI" id="CHEBI:61402"/>
        <dbReference type="EC" id="3.6.1.66"/>
    </reaction>
</comment>
<feature type="binding site" evidence="10">
    <location>
        <position position="70"/>
    </location>
    <ligand>
        <name>substrate</name>
    </ligand>
</feature>
<evidence type="ECO:0000256" key="6">
    <source>
        <dbReference type="ARBA" id="ARBA00022842"/>
    </source>
</evidence>
<dbReference type="GO" id="GO:0046872">
    <property type="term" value="F:metal ion binding"/>
    <property type="evidence" value="ECO:0007669"/>
    <property type="project" value="UniProtKB-KW"/>
</dbReference>
<organism evidence="12 13">
    <name type="scientific">Tepidanaerobacter acetatoxydans (strain DSM 21804 / JCM 16047 / Re1)</name>
    <dbReference type="NCBI Taxonomy" id="1209989"/>
    <lineage>
        <taxon>Bacteria</taxon>
        <taxon>Bacillati</taxon>
        <taxon>Bacillota</taxon>
        <taxon>Clostridia</taxon>
        <taxon>Thermosediminibacterales</taxon>
        <taxon>Tepidanaerobacteraceae</taxon>
        <taxon>Tepidanaerobacter</taxon>
    </lineage>
</organism>
<feature type="binding site" evidence="10">
    <location>
        <begin position="152"/>
        <end position="155"/>
    </location>
    <ligand>
        <name>substrate</name>
    </ligand>
</feature>
<gene>
    <name evidence="12" type="ordered locus">TEPIRE1_0658</name>
</gene>
<dbReference type="RefSeq" id="WP_013777713.1">
    <property type="nucleotide sequence ID" value="NC_015519.1"/>
</dbReference>
<dbReference type="eggNOG" id="COG0127">
    <property type="taxonomic scope" value="Bacteria"/>
</dbReference>
<comment type="catalytic activity">
    <reaction evidence="9 10">
        <text>XTP + H2O = XMP + diphosphate + H(+)</text>
        <dbReference type="Rhea" id="RHEA:28610"/>
        <dbReference type="ChEBI" id="CHEBI:15377"/>
        <dbReference type="ChEBI" id="CHEBI:15378"/>
        <dbReference type="ChEBI" id="CHEBI:33019"/>
        <dbReference type="ChEBI" id="CHEBI:57464"/>
        <dbReference type="ChEBI" id="CHEBI:61314"/>
        <dbReference type="EC" id="3.6.1.66"/>
    </reaction>
</comment>
<dbReference type="EC" id="3.6.1.66" evidence="10"/>
<evidence type="ECO:0000256" key="1">
    <source>
        <dbReference type="ARBA" id="ARBA00008023"/>
    </source>
</evidence>
<dbReference type="HOGENOM" id="CLU_082080_0_2_9"/>
<dbReference type="GO" id="GO:0017111">
    <property type="term" value="F:ribonucleoside triphosphate phosphatase activity"/>
    <property type="evidence" value="ECO:0007669"/>
    <property type="project" value="InterPro"/>
</dbReference>
<comment type="function">
    <text evidence="10">Pyrophosphatase that catalyzes the hydrolysis of nucleoside triphosphates to their monophosphate derivatives, with a high preference for the non-canonical purine nucleotides XTP (xanthosine triphosphate), dITP (deoxyinosine triphosphate) and ITP. Seems to function as a house-cleaning enzyme that removes non-canonical purine nucleotides from the nucleotide pool, thus preventing their incorporation into DNA/RNA and avoiding chromosomal lesions.</text>
</comment>
<evidence type="ECO:0000256" key="5">
    <source>
        <dbReference type="ARBA" id="ARBA00022801"/>
    </source>
</evidence>
<evidence type="ECO:0000256" key="9">
    <source>
        <dbReference type="ARBA" id="ARBA00052017"/>
    </source>
</evidence>
<dbReference type="CDD" id="cd00515">
    <property type="entry name" value="HAM1"/>
    <property type="match status" value="1"/>
</dbReference>
<dbReference type="EMBL" id="HF563609">
    <property type="protein sequence ID" value="CDI40443.1"/>
    <property type="molecule type" value="Genomic_DNA"/>
</dbReference>
<keyword evidence="13" id="KW-1185">Reference proteome</keyword>
<name>F4LVU3_TEPAE</name>
<proteinExistence type="inferred from homology"/>
<keyword evidence="3 10" id="KW-0479">Metal-binding</keyword>
<evidence type="ECO:0000256" key="11">
    <source>
        <dbReference type="RuleBase" id="RU003781"/>
    </source>
</evidence>
<dbReference type="GO" id="GO:0036220">
    <property type="term" value="F:ITP diphosphatase activity"/>
    <property type="evidence" value="ECO:0007669"/>
    <property type="project" value="UniProtKB-UniRule"/>
</dbReference>
<dbReference type="OrthoDB" id="9807456at2"/>
<accession>F4LVU3</accession>
<dbReference type="NCBIfam" id="NF011397">
    <property type="entry name" value="PRK14822.1"/>
    <property type="match status" value="1"/>
</dbReference>
<evidence type="ECO:0000256" key="4">
    <source>
        <dbReference type="ARBA" id="ARBA00022741"/>
    </source>
</evidence>
<feature type="binding site" evidence="10">
    <location>
        <begin position="180"/>
        <end position="181"/>
    </location>
    <ligand>
        <name>substrate</name>
    </ligand>
</feature>
<comment type="caution">
    <text evidence="10">Lacks conserved residue(s) required for the propagation of feature annotation.</text>
</comment>
<dbReference type="FunFam" id="3.90.950.10:FF:000001">
    <property type="entry name" value="dITP/XTP pyrophosphatase"/>
    <property type="match status" value="1"/>
</dbReference>
<evidence type="ECO:0000256" key="8">
    <source>
        <dbReference type="ARBA" id="ARBA00051875"/>
    </source>
</evidence>
<dbReference type="GO" id="GO:0000166">
    <property type="term" value="F:nucleotide binding"/>
    <property type="evidence" value="ECO:0007669"/>
    <property type="project" value="UniProtKB-KW"/>
</dbReference>
<evidence type="ECO:0000256" key="2">
    <source>
        <dbReference type="ARBA" id="ARBA00011738"/>
    </source>
</evidence>
<sequence length="195" mass="21700">MGTLVIATKNKGKYLELKKMLGDISFTLLSLEAFPHIEIRETGASFDENALIKARVTAKETGLPALADDSGLEVDALKGEPGIFTARYAGEHATDEDNIKKLLERLKNVPFDKRQARFMCSLALAFPDGKIFLEHGILEGFITLKPCGIEGFGYDPVFFVPDLGRTLSEISVDEKNRISHRAKALEKMKKHLYML</sequence>
<dbReference type="KEGG" id="tae:TepiRe1_0658"/>
<keyword evidence="6 10" id="KW-0460">Magnesium</keyword>
<dbReference type="GO" id="GO:0009117">
    <property type="term" value="P:nucleotide metabolic process"/>
    <property type="evidence" value="ECO:0007669"/>
    <property type="project" value="UniProtKB-KW"/>
</dbReference>
<protein>
    <recommendedName>
        <fullName evidence="10">dITP/XTP pyrophosphatase</fullName>
        <ecNumber evidence="10">3.6.1.66</ecNumber>
    </recommendedName>
    <alternativeName>
        <fullName evidence="10">Non-canonical purine NTP pyrophosphatase</fullName>
    </alternativeName>
    <alternativeName>
        <fullName evidence="10">Non-standard purine NTP pyrophosphatase</fullName>
    </alternativeName>
    <alternativeName>
        <fullName evidence="10">Nucleoside-triphosphate diphosphatase</fullName>
    </alternativeName>
    <alternativeName>
        <fullName evidence="10">Nucleoside-triphosphate pyrophosphatase</fullName>
        <shortName evidence="10">NTPase</shortName>
    </alternativeName>
</protein>
<comment type="subunit">
    <text evidence="2 10">Homodimer.</text>
</comment>
<keyword evidence="4 10" id="KW-0547">Nucleotide-binding</keyword>
<feature type="binding site" evidence="10">
    <location>
        <begin position="8"/>
        <end position="13"/>
    </location>
    <ligand>
        <name>substrate</name>
    </ligand>
</feature>
<comment type="similarity">
    <text evidence="1 10 11">Belongs to the HAM1 NTPase family.</text>
</comment>
<dbReference type="NCBIfam" id="TIGR00042">
    <property type="entry name" value="RdgB/HAM1 family non-canonical purine NTP pyrophosphatase"/>
    <property type="match status" value="1"/>
</dbReference>
<feature type="binding site" evidence="10">
    <location>
        <position position="175"/>
    </location>
    <ligand>
        <name>substrate</name>
    </ligand>
</feature>
<dbReference type="Pfam" id="PF01725">
    <property type="entry name" value="Ham1p_like"/>
    <property type="match status" value="1"/>
</dbReference>
<dbReference type="AlphaFoldDB" id="F4LVU3"/>
<dbReference type="GO" id="GO:0035870">
    <property type="term" value="F:dITP diphosphatase activity"/>
    <property type="evidence" value="ECO:0007669"/>
    <property type="project" value="UniProtKB-UniRule"/>
</dbReference>
<comment type="cofactor">
    <cofactor evidence="10">
        <name>Mg(2+)</name>
        <dbReference type="ChEBI" id="CHEBI:18420"/>
    </cofactor>
    <text evidence="10">Binds 1 Mg(2+) ion per subunit.</text>
</comment>
<dbReference type="GO" id="GO:0036222">
    <property type="term" value="F:XTP diphosphatase activity"/>
    <property type="evidence" value="ECO:0007669"/>
    <property type="project" value="UniProtKB-UniRule"/>
</dbReference>
<evidence type="ECO:0000256" key="7">
    <source>
        <dbReference type="ARBA" id="ARBA00023080"/>
    </source>
</evidence>
<dbReference type="InterPro" id="IPR020922">
    <property type="entry name" value="dITP/XTP_pyrophosphatase"/>
</dbReference>